<dbReference type="EMBL" id="JARKIB010000034">
    <property type="protein sequence ID" value="KAJ7761783.1"/>
    <property type="molecule type" value="Genomic_DNA"/>
</dbReference>
<proteinExistence type="predicted"/>
<keyword evidence="2" id="KW-1185">Reference proteome</keyword>
<organism evidence="1 2">
    <name type="scientific">Mycena metata</name>
    <dbReference type="NCBI Taxonomy" id="1033252"/>
    <lineage>
        <taxon>Eukaryota</taxon>
        <taxon>Fungi</taxon>
        <taxon>Dikarya</taxon>
        <taxon>Basidiomycota</taxon>
        <taxon>Agaricomycotina</taxon>
        <taxon>Agaricomycetes</taxon>
        <taxon>Agaricomycetidae</taxon>
        <taxon>Agaricales</taxon>
        <taxon>Marasmiineae</taxon>
        <taxon>Mycenaceae</taxon>
        <taxon>Mycena</taxon>
    </lineage>
</organism>
<evidence type="ECO:0000313" key="1">
    <source>
        <dbReference type="EMBL" id="KAJ7761783.1"/>
    </source>
</evidence>
<name>A0AAD7JG17_9AGAR</name>
<protein>
    <submittedName>
        <fullName evidence="1">Uncharacterized protein</fullName>
    </submittedName>
</protein>
<accession>A0AAD7JG17</accession>
<dbReference type="Proteomes" id="UP001215598">
    <property type="component" value="Unassembled WGS sequence"/>
</dbReference>
<sequence length="145" mass="16692">MELLPLFGGDSGPPRVNWGHSMFSQLTHLEVQDEPTDSAMWGGLCQLPCLSHLCFFHINYSLVDHILSKCDTLRVLAVVEVTTGNIRRFPEDRRFVVVTMDDVMGDVMENWERVVSGGEDYWERAERFIQERKNGEIEASRYVVE</sequence>
<gene>
    <name evidence="1" type="ORF">B0H16DRAFT_1719427</name>
</gene>
<comment type="caution">
    <text evidence="1">The sequence shown here is derived from an EMBL/GenBank/DDBJ whole genome shotgun (WGS) entry which is preliminary data.</text>
</comment>
<dbReference type="AlphaFoldDB" id="A0AAD7JG17"/>
<reference evidence="1" key="1">
    <citation type="submission" date="2023-03" db="EMBL/GenBank/DDBJ databases">
        <title>Massive genome expansion in bonnet fungi (Mycena s.s.) driven by repeated elements and novel gene families across ecological guilds.</title>
        <authorList>
            <consortium name="Lawrence Berkeley National Laboratory"/>
            <person name="Harder C.B."/>
            <person name="Miyauchi S."/>
            <person name="Viragh M."/>
            <person name="Kuo A."/>
            <person name="Thoen E."/>
            <person name="Andreopoulos B."/>
            <person name="Lu D."/>
            <person name="Skrede I."/>
            <person name="Drula E."/>
            <person name="Henrissat B."/>
            <person name="Morin E."/>
            <person name="Kohler A."/>
            <person name="Barry K."/>
            <person name="LaButti K."/>
            <person name="Morin E."/>
            <person name="Salamov A."/>
            <person name="Lipzen A."/>
            <person name="Mereny Z."/>
            <person name="Hegedus B."/>
            <person name="Baldrian P."/>
            <person name="Stursova M."/>
            <person name="Weitz H."/>
            <person name="Taylor A."/>
            <person name="Grigoriev I.V."/>
            <person name="Nagy L.G."/>
            <person name="Martin F."/>
            <person name="Kauserud H."/>
        </authorList>
    </citation>
    <scope>NUCLEOTIDE SEQUENCE</scope>
    <source>
        <strain evidence="1">CBHHK182m</strain>
    </source>
</reference>
<evidence type="ECO:0000313" key="2">
    <source>
        <dbReference type="Proteomes" id="UP001215598"/>
    </source>
</evidence>